<dbReference type="InterPro" id="IPR032675">
    <property type="entry name" value="LRR_dom_sf"/>
</dbReference>
<dbReference type="InterPro" id="IPR001611">
    <property type="entry name" value="Leu-rich_rpt"/>
</dbReference>
<dbReference type="EMBL" id="MU827153">
    <property type="protein sequence ID" value="KAJ7369251.1"/>
    <property type="molecule type" value="Genomic_DNA"/>
</dbReference>
<dbReference type="PANTHER" id="PTHR18849:SF0">
    <property type="entry name" value="CILIA- AND FLAGELLA-ASSOCIATED PROTEIN 410-RELATED"/>
    <property type="match status" value="1"/>
</dbReference>
<keyword evidence="1" id="KW-0433">Leucine-rich repeat</keyword>
<comment type="caution">
    <text evidence="3">The sequence shown here is derived from an EMBL/GenBank/DDBJ whole genome shotgun (WGS) entry which is preliminary data.</text>
</comment>
<evidence type="ECO:0000313" key="4">
    <source>
        <dbReference type="Proteomes" id="UP001163046"/>
    </source>
</evidence>
<dbReference type="PANTHER" id="PTHR18849">
    <property type="entry name" value="LEUCINE RICH REPEAT PROTEIN"/>
    <property type="match status" value="1"/>
</dbReference>
<dbReference type="Proteomes" id="UP001163046">
    <property type="component" value="Unassembled WGS sequence"/>
</dbReference>
<keyword evidence="4" id="KW-1185">Reference proteome</keyword>
<proteinExistence type="predicted"/>
<dbReference type="PROSITE" id="PS51450">
    <property type="entry name" value="LRR"/>
    <property type="match status" value="2"/>
</dbReference>
<evidence type="ECO:0000256" key="1">
    <source>
        <dbReference type="ARBA" id="ARBA00022614"/>
    </source>
</evidence>
<gene>
    <name evidence="3" type="primary">LRRIQ1_3</name>
    <name evidence="3" type="ORF">OS493_040268</name>
</gene>
<protein>
    <submittedName>
        <fullName evidence="3">Leucine-rich repeat and IQ domain-containing protein 1</fullName>
    </submittedName>
</protein>
<organism evidence="3 4">
    <name type="scientific">Desmophyllum pertusum</name>
    <dbReference type="NCBI Taxonomy" id="174260"/>
    <lineage>
        <taxon>Eukaryota</taxon>
        <taxon>Metazoa</taxon>
        <taxon>Cnidaria</taxon>
        <taxon>Anthozoa</taxon>
        <taxon>Hexacorallia</taxon>
        <taxon>Scleractinia</taxon>
        <taxon>Caryophylliina</taxon>
        <taxon>Caryophylliidae</taxon>
        <taxon>Desmophyllum</taxon>
    </lineage>
</organism>
<accession>A0A9X0CN58</accession>
<dbReference type="Gene3D" id="3.80.10.10">
    <property type="entry name" value="Ribonuclease Inhibitor"/>
    <property type="match status" value="1"/>
</dbReference>
<dbReference type="AlphaFoldDB" id="A0A9X0CN58"/>
<keyword evidence="2" id="KW-0677">Repeat</keyword>
<dbReference type="SUPFAM" id="SSF52075">
    <property type="entry name" value="Outer arm dynein light chain 1"/>
    <property type="match status" value="1"/>
</dbReference>
<reference evidence="3" key="1">
    <citation type="submission" date="2023-01" db="EMBL/GenBank/DDBJ databases">
        <title>Genome assembly of the deep-sea coral Lophelia pertusa.</title>
        <authorList>
            <person name="Herrera S."/>
            <person name="Cordes E."/>
        </authorList>
    </citation>
    <scope>NUCLEOTIDE SEQUENCE</scope>
    <source>
        <strain evidence="3">USNM1676648</strain>
        <tissue evidence="3">Polyp</tissue>
    </source>
</reference>
<sequence length="111" mass="12467">MLLQTLNLQANNLQQPPRLVNNVLLRELRLDDNSISSFESLSRAWLPLLQTLSVSQNSIFQLAPLDNLIMLESLDIRNNLISDTDSLVPGLQGCSRLKTLKVRREPCAGRS</sequence>
<evidence type="ECO:0000313" key="3">
    <source>
        <dbReference type="EMBL" id="KAJ7369251.1"/>
    </source>
</evidence>
<dbReference type="Pfam" id="PF00560">
    <property type="entry name" value="LRR_1"/>
    <property type="match status" value="1"/>
</dbReference>
<evidence type="ECO:0000256" key="2">
    <source>
        <dbReference type="ARBA" id="ARBA00022737"/>
    </source>
</evidence>
<dbReference type="OrthoDB" id="266138at2759"/>
<name>A0A9X0CN58_9CNID</name>